<organism evidence="2 3">
    <name type="scientific">Apolygus lucorum</name>
    <name type="common">Small green plant bug</name>
    <name type="synonym">Lygocoris lucorum</name>
    <dbReference type="NCBI Taxonomy" id="248454"/>
    <lineage>
        <taxon>Eukaryota</taxon>
        <taxon>Metazoa</taxon>
        <taxon>Ecdysozoa</taxon>
        <taxon>Arthropoda</taxon>
        <taxon>Hexapoda</taxon>
        <taxon>Insecta</taxon>
        <taxon>Pterygota</taxon>
        <taxon>Neoptera</taxon>
        <taxon>Paraneoptera</taxon>
        <taxon>Hemiptera</taxon>
        <taxon>Heteroptera</taxon>
        <taxon>Panheteroptera</taxon>
        <taxon>Cimicomorpha</taxon>
        <taxon>Miridae</taxon>
        <taxon>Mirini</taxon>
        <taxon>Apolygus</taxon>
    </lineage>
</organism>
<dbReference type="EMBL" id="WIXP02000017">
    <property type="protein sequence ID" value="KAF6197688.1"/>
    <property type="molecule type" value="Genomic_DNA"/>
</dbReference>
<evidence type="ECO:0000313" key="3">
    <source>
        <dbReference type="Proteomes" id="UP000466442"/>
    </source>
</evidence>
<keyword evidence="3" id="KW-1185">Reference proteome</keyword>
<dbReference type="GO" id="GO:0003676">
    <property type="term" value="F:nucleic acid binding"/>
    <property type="evidence" value="ECO:0007669"/>
    <property type="project" value="InterPro"/>
</dbReference>
<name>A0A8S9WNA4_APOLU</name>
<dbReference type="InterPro" id="IPR012337">
    <property type="entry name" value="RNaseH-like_sf"/>
</dbReference>
<dbReference type="PROSITE" id="PS50879">
    <property type="entry name" value="RNASE_H_1"/>
    <property type="match status" value="1"/>
</dbReference>
<dbReference type="OrthoDB" id="7441741at2759"/>
<dbReference type="InterPro" id="IPR036872">
    <property type="entry name" value="CH_dom_sf"/>
</dbReference>
<dbReference type="Gene3D" id="3.30.420.10">
    <property type="entry name" value="Ribonuclease H-like superfamily/Ribonuclease H"/>
    <property type="match status" value="1"/>
</dbReference>
<sequence length="325" mass="37021">MDFESDVSLKEWCKDKPLSILQLDPADRAVLRIADERDAIQKKTFTKWVNKHLKKQYINLYMTTTKAREELNDLQNNLHLKYSHKYHKIGDSITKMKGFVEDMKMRIPSEEQLKLLVPKGGWSGMITSSIPGVKKNEGIPSELLQKTMLYLHTKYSDATKLYTDGTKSAEGAAGAVWCEEHRFTSGARLHVLSSSYQAEVEGLTLALKHVSAHDKNKRVVIITDSKAALDALANLGQDDLPPLYLLRLTQLLRNRVQEGYTLHFQWAPSHLGVPGNEKVDRYVRQVSTMEDVPVGLRTNHKDCEQEIRSRLRREWSVDYESGTGA</sequence>
<gene>
    <name evidence="2" type="ORF">GE061_008654</name>
</gene>
<dbReference type="Gene3D" id="1.10.418.10">
    <property type="entry name" value="Calponin-like domain"/>
    <property type="match status" value="1"/>
</dbReference>
<feature type="non-terminal residue" evidence="2">
    <location>
        <position position="1"/>
    </location>
</feature>
<dbReference type="InterPro" id="IPR002156">
    <property type="entry name" value="RNaseH_domain"/>
</dbReference>
<dbReference type="SUPFAM" id="SSF53098">
    <property type="entry name" value="Ribonuclease H-like"/>
    <property type="match status" value="1"/>
</dbReference>
<feature type="domain" description="RNase H type-1" evidence="1">
    <location>
        <begin position="155"/>
        <end position="288"/>
    </location>
</feature>
<evidence type="ECO:0000259" key="1">
    <source>
        <dbReference type="PROSITE" id="PS50879"/>
    </source>
</evidence>
<dbReference type="AlphaFoldDB" id="A0A8S9WNA4"/>
<protein>
    <recommendedName>
        <fullName evidence="1">RNase H type-1 domain-containing protein</fullName>
    </recommendedName>
</protein>
<proteinExistence type="predicted"/>
<dbReference type="PROSITE" id="PS00019">
    <property type="entry name" value="ACTININ_1"/>
    <property type="match status" value="1"/>
</dbReference>
<dbReference type="GO" id="GO:0004523">
    <property type="term" value="F:RNA-DNA hybrid ribonuclease activity"/>
    <property type="evidence" value="ECO:0007669"/>
    <property type="project" value="InterPro"/>
</dbReference>
<dbReference type="Proteomes" id="UP000466442">
    <property type="component" value="Unassembled WGS sequence"/>
</dbReference>
<dbReference type="CDD" id="cd09276">
    <property type="entry name" value="Rnase_HI_RT_non_LTR"/>
    <property type="match status" value="1"/>
</dbReference>
<evidence type="ECO:0000313" key="2">
    <source>
        <dbReference type="EMBL" id="KAF6197688.1"/>
    </source>
</evidence>
<dbReference type="InterPro" id="IPR036397">
    <property type="entry name" value="RNaseH_sf"/>
</dbReference>
<dbReference type="SUPFAM" id="SSF47576">
    <property type="entry name" value="Calponin-homology domain, CH-domain"/>
    <property type="match status" value="1"/>
</dbReference>
<comment type="caution">
    <text evidence="2">The sequence shown here is derived from an EMBL/GenBank/DDBJ whole genome shotgun (WGS) entry which is preliminary data.</text>
</comment>
<accession>A0A8S9WNA4</accession>
<dbReference type="Pfam" id="PF00075">
    <property type="entry name" value="RNase_H"/>
    <property type="match status" value="1"/>
</dbReference>
<reference evidence="2" key="1">
    <citation type="journal article" date="2021" name="Mol. Ecol. Resour.">
        <title>Apolygus lucorum genome provides insights into omnivorousness and mesophyll feeding.</title>
        <authorList>
            <person name="Liu Y."/>
            <person name="Liu H."/>
            <person name="Wang H."/>
            <person name="Huang T."/>
            <person name="Liu B."/>
            <person name="Yang B."/>
            <person name="Yin L."/>
            <person name="Li B."/>
            <person name="Zhang Y."/>
            <person name="Zhang S."/>
            <person name="Jiang F."/>
            <person name="Zhang X."/>
            <person name="Ren Y."/>
            <person name="Wang B."/>
            <person name="Wang S."/>
            <person name="Lu Y."/>
            <person name="Wu K."/>
            <person name="Fan W."/>
            <person name="Wang G."/>
        </authorList>
    </citation>
    <scope>NUCLEOTIDE SEQUENCE</scope>
    <source>
        <strain evidence="2">12Hb</strain>
    </source>
</reference>
<dbReference type="InterPro" id="IPR001589">
    <property type="entry name" value="Actinin_actin-bd_CS"/>
</dbReference>